<evidence type="ECO:0000256" key="3">
    <source>
        <dbReference type="ARBA" id="ARBA00009677"/>
    </source>
</evidence>
<comment type="similarity">
    <text evidence="3">Belongs to the flagella basal body rod proteins family.</text>
</comment>
<dbReference type="Pfam" id="PF06429">
    <property type="entry name" value="Flg_bbr_C"/>
    <property type="match status" value="1"/>
</dbReference>
<proteinExistence type="inferred from homology"/>
<evidence type="ECO:0000256" key="4">
    <source>
        <dbReference type="ARBA" id="ARBA00016244"/>
    </source>
</evidence>
<dbReference type="Pfam" id="PF22638">
    <property type="entry name" value="FlgK_D1"/>
    <property type="match status" value="1"/>
</dbReference>
<evidence type="ECO:0000256" key="1">
    <source>
        <dbReference type="ARBA" id="ARBA00004365"/>
    </source>
</evidence>
<protein>
    <recommendedName>
        <fullName evidence="4">Flagellar hook-associated protein 1</fullName>
    </recommendedName>
</protein>
<feature type="domain" description="Flagellar basal-body/hook protein C-terminal" evidence="7">
    <location>
        <begin position="427"/>
        <end position="464"/>
    </location>
</feature>
<dbReference type="GO" id="GO:0005198">
    <property type="term" value="F:structural molecule activity"/>
    <property type="evidence" value="ECO:0007669"/>
    <property type="project" value="InterPro"/>
</dbReference>
<dbReference type="PANTHER" id="PTHR30033">
    <property type="entry name" value="FLAGELLAR HOOK-ASSOCIATED PROTEIN 1"/>
    <property type="match status" value="1"/>
</dbReference>
<dbReference type="GO" id="GO:0005576">
    <property type="term" value="C:extracellular region"/>
    <property type="evidence" value="ECO:0007669"/>
    <property type="project" value="UniProtKB-SubCell"/>
</dbReference>
<accession>A0A845QYY2</accession>
<dbReference type="Proteomes" id="UP000467132">
    <property type="component" value="Unassembled WGS sequence"/>
</dbReference>
<comment type="caution">
    <text evidence="9">The sequence shown here is derived from an EMBL/GenBank/DDBJ whole genome shotgun (WGS) entry which is preliminary data.</text>
</comment>
<keyword evidence="9" id="KW-0282">Flagellum</keyword>
<keyword evidence="10" id="KW-1185">Reference proteome</keyword>
<evidence type="ECO:0000256" key="6">
    <source>
        <dbReference type="ARBA" id="ARBA00023143"/>
    </source>
</evidence>
<keyword evidence="9" id="KW-0966">Cell projection</keyword>
<feature type="domain" description="Flagellar hook-associated protein FlgK helical" evidence="8">
    <location>
        <begin position="95"/>
        <end position="331"/>
    </location>
</feature>
<dbReference type="RefSeq" id="WP_160197833.1">
    <property type="nucleotide sequence ID" value="NZ_QXXA01000011.1"/>
</dbReference>
<name>A0A845QYY2_9CLOT</name>
<keyword evidence="9" id="KW-0969">Cilium</keyword>
<dbReference type="PANTHER" id="PTHR30033:SF1">
    <property type="entry name" value="FLAGELLAR HOOK-ASSOCIATED PROTEIN 1"/>
    <property type="match status" value="1"/>
</dbReference>
<evidence type="ECO:0000313" key="9">
    <source>
        <dbReference type="EMBL" id="NBI07370.1"/>
    </source>
</evidence>
<dbReference type="GO" id="GO:0009424">
    <property type="term" value="C:bacterial-type flagellum hook"/>
    <property type="evidence" value="ECO:0007669"/>
    <property type="project" value="InterPro"/>
</dbReference>
<keyword evidence="5" id="KW-0964">Secreted</keyword>
<dbReference type="OrthoDB" id="9802553at2"/>
<dbReference type="AlphaFoldDB" id="A0A845QYY2"/>
<keyword evidence="6" id="KW-0975">Bacterial flagellum</keyword>
<evidence type="ECO:0000259" key="7">
    <source>
        <dbReference type="Pfam" id="PF06429"/>
    </source>
</evidence>
<evidence type="ECO:0000256" key="2">
    <source>
        <dbReference type="ARBA" id="ARBA00004613"/>
    </source>
</evidence>
<dbReference type="GO" id="GO:0044780">
    <property type="term" value="P:bacterial-type flagellum assembly"/>
    <property type="evidence" value="ECO:0007669"/>
    <property type="project" value="InterPro"/>
</dbReference>
<evidence type="ECO:0000313" key="10">
    <source>
        <dbReference type="Proteomes" id="UP000467132"/>
    </source>
</evidence>
<dbReference type="InterPro" id="IPR002371">
    <property type="entry name" value="FlgK"/>
</dbReference>
<dbReference type="NCBIfam" id="TIGR02492">
    <property type="entry name" value="flgK_ends"/>
    <property type="match status" value="1"/>
</dbReference>
<evidence type="ECO:0000256" key="5">
    <source>
        <dbReference type="ARBA" id="ARBA00022525"/>
    </source>
</evidence>
<dbReference type="SUPFAM" id="SSF64518">
    <property type="entry name" value="Phase 1 flagellin"/>
    <property type="match status" value="1"/>
</dbReference>
<dbReference type="InterPro" id="IPR053927">
    <property type="entry name" value="FlgK_helical"/>
</dbReference>
<evidence type="ECO:0000259" key="8">
    <source>
        <dbReference type="Pfam" id="PF22638"/>
    </source>
</evidence>
<gene>
    <name evidence="9" type="primary">flgK</name>
    <name evidence="9" type="ORF">D3Z33_10970</name>
</gene>
<dbReference type="InterPro" id="IPR010930">
    <property type="entry name" value="Flg_bb/hook_C_dom"/>
</dbReference>
<organism evidence="9 10">
    <name type="scientific">Senegalia massiliensis</name>
    <dbReference type="NCBI Taxonomy" id="1720316"/>
    <lineage>
        <taxon>Bacteria</taxon>
        <taxon>Bacillati</taxon>
        <taxon>Bacillota</taxon>
        <taxon>Clostridia</taxon>
        <taxon>Eubacteriales</taxon>
        <taxon>Clostridiaceae</taxon>
        <taxon>Senegalia</taxon>
    </lineage>
</organism>
<comment type="subcellular location">
    <subcellularLocation>
        <location evidence="1">Bacterial flagellum</location>
    </subcellularLocation>
    <subcellularLocation>
        <location evidence="2">Secreted</location>
    </subcellularLocation>
</comment>
<sequence length="472" mass="52605">MFQGLSSAISGLYTNKKALDTVSHNIANSNNPYYVRQDVIQASNGYTNVVGVNGQIGSGVKIADIRQIRDRFLDQRFRNEADNKGYFDARYSIFSQVEEIMNEPSDVGLSEVMDGLWNSFDELSKDPDNLTVRGMVRERAIAFVETVNHMSNQLSLLQVNLNKEISNKVEEINMISKDIAKLNGLITQSEATGVKANDLRDKRNALIDRLSLNININAVNKQNGAIDIYIGGRSLVSEENAREIEAKTVDNSFFEITWKNSNNSKVEISGGYLKGILESRGEFDSKDETYSSIIPSVKNRLDKFVNTVATKINEIHKKGVTLLGEPGQDFFVSKRNGSEIDASTIKLNDNLDTLNNIVASLSGDRGDGSIAKEIMDLRDLALFENQTADNYYRSIISDMGVEANRSMIMLETHNTIIQNIQNSRYAVSGVSMDEEMANMLKFQHSYTANSRVVNAIDEMIENVVNKMGRVGN</sequence>
<reference evidence="9 10" key="1">
    <citation type="submission" date="2018-08" db="EMBL/GenBank/DDBJ databases">
        <title>Murine metabolic-syndrome-specific gut microbial biobank.</title>
        <authorList>
            <person name="Liu C."/>
        </authorList>
    </citation>
    <scope>NUCLEOTIDE SEQUENCE [LARGE SCALE GENOMIC DNA]</scope>
    <source>
        <strain evidence="9 10">583</strain>
    </source>
</reference>
<dbReference type="EMBL" id="QXXA01000011">
    <property type="protein sequence ID" value="NBI07370.1"/>
    <property type="molecule type" value="Genomic_DNA"/>
</dbReference>